<dbReference type="SUPFAM" id="SSF53137">
    <property type="entry name" value="Translational machinery components"/>
    <property type="match status" value="1"/>
</dbReference>
<dbReference type="GO" id="GO:0070651">
    <property type="term" value="P:nonfunctional rRNA decay"/>
    <property type="evidence" value="ECO:0007669"/>
    <property type="project" value="TreeGrafter"/>
</dbReference>
<evidence type="ECO:0000256" key="5">
    <source>
        <dbReference type="ARBA" id="ARBA00022723"/>
    </source>
</evidence>
<dbReference type="EMBL" id="MU167544">
    <property type="protein sequence ID" value="KAG0139661.1"/>
    <property type="molecule type" value="Genomic_DNA"/>
</dbReference>
<keyword evidence="4" id="KW-0963">Cytoplasm</keyword>
<name>A0A9P6N5I2_9BASI</name>
<dbReference type="GO" id="GO:0070966">
    <property type="term" value="P:nuclear-transcribed mRNA catabolic process, no-go decay"/>
    <property type="evidence" value="ECO:0007669"/>
    <property type="project" value="InterPro"/>
</dbReference>
<dbReference type="Proteomes" id="UP000886653">
    <property type="component" value="Unassembled WGS sequence"/>
</dbReference>
<dbReference type="GO" id="GO:0071025">
    <property type="term" value="P:RNA surveillance"/>
    <property type="evidence" value="ECO:0007669"/>
    <property type="project" value="InterPro"/>
</dbReference>
<gene>
    <name evidence="7" type="ORF">CROQUDRAFT_675013</name>
</gene>
<dbReference type="GO" id="GO:0032790">
    <property type="term" value="P:ribosome disassembly"/>
    <property type="evidence" value="ECO:0007669"/>
    <property type="project" value="TreeGrafter"/>
</dbReference>
<comment type="similarity">
    <text evidence="3">Belongs to the eukaryotic release factor 1 family. Pelota subfamily.</text>
</comment>
<dbReference type="InterPro" id="IPR004405">
    <property type="entry name" value="TF_pelota"/>
</dbReference>
<comment type="cofactor">
    <cofactor evidence="1">
        <name>a divalent metal cation</name>
        <dbReference type="ChEBI" id="CHEBI:60240"/>
    </cofactor>
</comment>
<dbReference type="FunFam" id="3.30.1330.30:FF:000008">
    <property type="entry name" value="Protein pelota homolog"/>
    <property type="match status" value="1"/>
</dbReference>
<evidence type="ECO:0000313" key="7">
    <source>
        <dbReference type="EMBL" id="KAG0139661.1"/>
    </source>
</evidence>
<dbReference type="SMART" id="SM01194">
    <property type="entry name" value="eRF1_1"/>
    <property type="match status" value="1"/>
</dbReference>
<dbReference type="Pfam" id="PF03464">
    <property type="entry name" value="eRF1_2"/>
    <property type="match status" value="1"/>
</dbReference>
<dbReference type="PANTHER" id="PTHR10853">
    <property type="entry name" value="PELOTA"/>
    <property type="match status" value="1"/>
</dbReference>
<accession>A0A9P6N5I2</accession>
<dbReference type="Gene3D" id="3.30.1330.30">
    <property type="match status" value="1"/>
</dbReference>
<protein>
    <recommendedName>
        <fullName evidence="6">eRF1/Pelota-like N-terminal domain-containing protein</fullName>
    </recommendedName>
</protein>
<evidence type="ECO:0000256" key="3">
    <source>
        <dbReference type="ARBA" id="ARBA00009504"/>
    </source>
</evidence>
<dbReference type="Gene3D" id="2.30.30.870">
    <property type="entry name" value="Pelota, domain A"/>
    <property type="match status" value="1"/>
</dbReference>
<dbReference type="GO" id="GO:0005737">
    <property type="term" value="C:cytoplasm"/>
    <property type="evidence" value="ECO:0007669"/>
    <property type="project" value="UniProtKB-SubCell"/>
</dbReference>
<proteinExistence type="inferred from homology"/>
<evidence type="ECO:0000256" key="2">
    <source>
        <dbReference type="ARBA" id="ARBA00004496"/>
    </source>
</evidence>
<dbReference type="InterPro" id="IPR058547">
    <property type="entry name" value="Pelota_N"/>
</dbReference>
<organism evidence="7 8">
    <name type="scientific">Cronartium quercuum f. sp. fusiforme G11</name>
    <dbReference type="NCBI Taxonomy" id="708437"/>
    <lineage>
        <taxon>Eukaryota</taxon>
        <taxon>Fungi</taxon>
        <taxon>Dikarya</taxon>
        <taxon>Basidiomycota</taxon>
        <taxon>Pucciniomycotina</taxon>
        <taxon>Pucciniomycetes</taxon>
        <taxon>Pucciniales</taxon>
        <taxon>Coleosporiaceae</taxon>
        <taxon>Cronartium</taxon>
    </lineage>
</organism>
<feature type="domain" description="eRF1/Pelota-like N-terminal" evidence="6">
    <location>
        <begin position="1"/>
        <end position="156"/>
    </location>
</feature>
<dbReference type="GO" id="GO:0070481">
    <property type="term" value="P:nuclear-transcribed mRNA catabolic process, non-stop decay"/>
    <property type="evidence" value="ECO:0007669"/>
    <property type="project" value="InterPro"/>
</dbReference>
<dbReference type="FunFam" id="2.30.30.870:FF:000001">
    <property type="entry name" value="Protein pelota homolog"/>
    <property type="match status" value="1"/>
</dbReference>
<reference evidence="7" key="1">
    <citation type="submission" date="2013-11" db="EMBL/GenBank/DDBJ databases">
        <title>Genome sequence of the fusiform rust pathogen reveals effectors for host alternation and coevolution with pine.</title>
        <authorList>
            <consortium name="DOE Joint Genome Institute"/>
            <person name="Smith K."/>
            <person name="Pendleton A."/>
            <person name="Kubisiak T."/>
            <person name="Anderson C."/>
            <person name="Salamov A."/>
            <person name="Aerts A."/>
            <person name="Riley R."/>
            <person name="Clum A."/>
            <person name="Lindquist E."/>
            <person name="Ence D."/>
            <person name="Campbell M."/>
            <person name="Kronenberg Z."/>
            <person name="Feau N."/>
            <person name="Dhillon B."/>
            <person name="Hamelin R."/>
            <person name="Burleigh J."/>
            <person name="Smith J."/>
            <person name="Yandell M."/>
            <person name="Nelson C."/>
            <person name="Grigoriev I."/>
            <person name="Davis J."/>
        </authorList>
    </citation>
    <scope>NUCLEOTIDE SEQUENCE</scope>
    <source>
        <strain evidence="7">G11</strain>
    </source>
</reference>
<dbReference type="InterPro" id="IPR005142">
    <property type="entry name" value="eRF1_3"/>
</dbReference>
<evidence type="ECO:0000259" key="6">
    <source>
        <dbReference type="SMART" id="SM01194"/>
    </source>
</evidence>
<dbReference type="Pfam" id="PF03465">
    <property type="entry name" value="eRF1_3"/>
    <property type="match status" value="1"/>
</dbReference>
<dbReference type="PANTHER" id="PTHR10853:SF0">
    <property type="entry name" value="PROTEIN PELOTA HOMOLOG"/>
    <property type="match status" value="1"/>
</dbReference>
<dbReference type="InterPro" id="IPR005140">
    <property type="entry name" value="eRF1_Pelota-like_N"/>
</dbReference>
<dbReference type="GO" id="GO:0046872">
    <property type="term" value="F:metal ion binding"/>
    <property type="evidence" value="ECO:0007669"/>
    <property type="project" value="UniProtKB-KW"/>
</dbReference>
<sequence>MKQIKKIVDKTRAGRVTLQAENDEDMWHAYNLIHVGDEVKALTDRKIITETNSGTGNKESHRIKTKLTIEVKKMTYSGVELDGAEMAGDGPSTGARKTVTDTALLTVSGVVSEPNPHVKMGAFHKLDLEAGCQFTIIKGPGGWDSIHLERIKESADSARGADVGAILCDDSGRATICLIGSHTTVVKQRIEVNVAKKKKAGHAGGGPDKVMDKFYRQIYDAILKHFNLDDLKIVIFASPGTSKDSAYEWVIAEAVKTGNKGLLTSKPKIKRLPITSAHVRSLNEVLSSPQIANQLKDTKYSKEIQALEKFDKMLVSDELRAWYGESHIDKAAERGAIGTLLISDGLFRNSDPVRRKKFIDLTESVKQFGGTVLVFSTMHASGTRLSELTGVAAMLTYPLDMDVIEAEDREAVDSAANS</sequence>
<evidence type="ECO:0000256" key="1">
    <source>
        <dbReference type="ARBA" id="ARBA00001968"/>
    </source>
</evidence>
<dbReference type="InterPro" id="IPR038069">
    <property type="entry name" value="Pelota/DOM34_N"/>
</dbReference>
<dbReference type="InterPro" id="IPR005141">
    <property type="entry name" value="eRF1_2"/>
</dbReference>
<evidence type="ECO:0000256" key="4">
    <source>
        <dbReference type="ARBA" id="ARBA00022490"/>
    </source>
</evidence>
<dbReference type="InterPro" id="IPR042226">
    <property type="entry name" value="eFR1_2_sf"/>
</dbReference>
<dbReference type="SUPFAM" id="SSF55315">
    <property type="entry name" value="L30e-like"/>
    <property type="match status" value="1"/>
</dbReference>
<keyword evidence="8" id="KW-1185">Reference proteome</keyword>
<dbReference type="InterPro" id="IPR029064">
    <property type="entry name" value="Ribosomal_eL30-like_sf"/>
</dbReference>
<dbReference type="Gene3D" id="3.30.420.60">
    <property type="entry name" value="eRF1 domain 2"/>
    <property type="match status" value="1"/>
</dbReference>
<evidence type="ECO:0000313" key="8">
    <source>
        <dbReference type="Proteomes" id="UP000886653"/>
    </source>
</evidence>
<keyword evidence="5" id="KW-0479">Metal-binding</keyword>
<dbReference type="OrthoDB" id="2498233at2759"/>
<dbReference type="Pfam" id="PF26356">
    <property type="entry name" value="Pelota_N"/>
    <property type="match status" value="1"/>
</dbReference>
<comment type="caution">
    <text evidence="7">The sequence shown here is derived from an EMBL/GenBank/DDBJ whole genome shotgun (WGS) entry which is preliminary data.</text>
</comment>
<dbReference type="SUPFAM" id="SSF159065">
    <property type="entry name" value="Dom34/Pelota N-terminal domain-like"/>
    <property type="match status" value="1"/>
</dbReference>
<dbReference type="AlphaFoldDB" id="A0A9P6N5I2"/>
<comment type="subcellular location">
    <subcellularLocation>
        <location evidence="2">Cytoplasm</location>
    </subcellularLocation>
</comment>